<dbReference type="Proteomes" id="UP001595710">
    <property type="component" value="Unassembled WGS sequence"/>
</dbReference>
<dbReference type="PANTHER" id="PTHR44688:SF16">
    <property type="entry name" value="DNA-BINDING TRANSCRIPTIONAL ACTIVATOR DEVR_DOSR"/>
    <property type="match status" value="1"/>
</dbReference>
<name>A0ABV7WPN2_9GAMM</name>
<sequence length="888" mass="101288">MPLSNNNNQSLWVQPYKLISPSINQKLIKRTRLFELLCQSQYLPITCLVSPAGFGKSTLVVSWLQHESHSFGWYSLDINDNDASVFANHLIYALHEASGGACPQSLALVQQQEYADLHGLISKAMMEIAQVSHPFYLVLDDLQELTNPEIISVVRHWLKLVPAQLHIILCCQNEPPVPLTNFRVRGQLLEIGALQLAFDADETKKFLANNHGFDLNPQTHLTLFERTGGWPAALQLVSLNKQSEEELLYAAQRLGQSANDVEEYVLNEVFDQQPDKLKQFLFDICIFEKFNAALCNELIGHTKSEELISEIEHRQLFLTRVEGEVRWYQLQDIFRGVLLTRLNQSDAQRLQQNRVKAVEAYLKTGMAIEAIQLSLQLADETLILCVLKQVGFGLYKNGQFNTLAKLFSSVGEINLASEPNLALLKSWLLLATYREEEVKFLLPDQHLQAEAHPSTSELWAEQAVAQAQASVNAEDFDRAHALAEQAITFLKPESYVSRTVAYSVLGQSALCRGELDKAQNRLEEAGKLAFDHRLFQQRLWSMCLISDVLTAKGELTQALQTQKNTIDMAHDACVDNLLHMEFLYRNRSRLFIEQGDLNQSERLLLMSEKIMEPLGGYGLLNVHILRGFIALWRGQTSTARGLAFQVNYLMQQHSYHTDWQAHGYEFLLACEQSKILDFKPTYRWQQKLLSLPACNHFYQHYQRVHAISLYLSGEEQEAKNKITTLVEVAKKHGLTFQRFKAKLLLALWQNNAEGEQHWLDILESMGKLKPIQSLWLGQVFCLSQDELADRAWLDWYVWFGATQQSGTRESTKNEALIRALNDQYAAPDDLVTAKEFQVLLLIGEGLNNDEIAASMHIAVSTVKSHIRRLYRKLNINHRSQAIQICKYL</sequence>
<dbReference type="InterPro" id="IPR041617">
    <property type="entry name" value="TPR_MalT"/>
</dbReference>
<evidence type="ECO:0000256" key="1">
    <source>
        <dbReference type="ARBA" id="ARBA00023015"/>
    </source>
</evidence>
<dbReference type="InterPro" id="IPR011990">
    <property type="entry name" value="TPR-like_helical_dom_sf"/>
</dbReference>
<evidence type="ECO:0000256" key="2">
    <source>
        <dbReference type="ARBA" id="ARBA00023125"/>
    </source>
</evidence>
<feature type="domain" description="HTH luxR-type" evidence="4">
    <location>
        <begin position="824"/>
        <end position="888"/>
    </location>
</feature>
<evidence type="ECO:0000313" key="5">
    <source>
        <dbReference type="EMBL" id="MFC3700799.1"/>
    </source>
</evidence>
<protein>
    <submittedName>
        <fullName evidence="5">HTH-type transcriptional regulator MalT</fullName>
    </submittedName>
</protein>
<dbReference type="InterPro" id="IPR016032">
    <property type="entry name" value="Sig_transdc_resp-reg_C-effctor"/>
</dbReference>
<keyword evidence="1" id="KW-0805">Transcription regulation</keyword>
<evidence type="ECO:0000259" key="4">
    <source>
        <dbReference type="PROSITE" id="PS50043"/>
    </source>
</evidence>
<dbReference type="InterPro" id="IPR000792">
    <property type="entry name" value="Tscrpt_reg_LuxR_C"/>
</dbReference>
<keyword evidence="2" id="KW-0238">DNA-binding</keyword>
<gene>
    <name evidence="5" type="primary">malT</name>
    <name evidence="5" type="ORF">ACFOND_04025</name>
</gene>
<dbReference type="SUPFAM" id="SSF48452">
    <property type="entry name" value="TPR-like"/>
    <property type="match status" value="1"/>
</dbReference>
<reference evidence="6" key="1">
    <citation type="journal article" date="2019" name="Int. J. Syst. Evol. Microbiol.">
        <title>The Global Catalogue of Microorganisms (GCM) 10K type strain sequencing project: providing services to taxonomists for standard genome sequencing and annotation.</title>
        <authorList>
            <consortium name="The Broad Institute Genomics Platform"/>
            <consortium name="The Broad Institute Genome Sequencing Center for Infectious Disease"/>
            <person name="Wu L."/>
            <person name="Ma J."/>
        </authorList>
    </citation>
    <scope>NUCLEOTIDE SEQUENCE [LARGE SCALE GENOMIC DNA]</scope>
    <source>
        <strain evidence="6">CECT 8288</strain>
    </source>
</reference>
<dbReference type="Pfam" id="PF17874">
    <property type="entry name" value="TPR_MalT"/>
    <property type="match status" value="1"/>
</dbReference>
<dbReference type="NCBIfam" id="NF003420">
    <property type="entry name" value="PRK04841.1"/>
    <property type="match status" value="1"/>
</dbReference>
<keyword evidence="6" id="KW-1185">Reference proteome</keyword>
<dbReference type="RefSeq" id="WP_290280497.1">
    <property type="nucleotide sequence ID" value="NZ_JAUFQI010000001.1"/>
</dbReference>
<dbReference type="SUPFAM" id="SSF46894">
    <property type="entry name" value="C-terminal effector domain of the bipartite response regulators"/>
    <property type="match status" value="1"/>
</dbReference>
<dbReference type="InterPro" id="IPR059106">
    <property type="entry name" value="WHD_MalT"/>
</dbReference>
<evidence type="ECO:0000313" key="6">
    <source>
        <dbReference type="Proteomes" id="UP001595710"/>
    </source>
</evidence>
<dbReference type="SUPFAM" id="SSF52540">
    <property type="entry name" value="P-loop containing nucleoside triphosphate hydrolases"/>
    <property type="match status" value="1"/>
</dbReference>
<dbReference type="PANTHER" id="PTHR44688">
    <property type="entry name" value="DNA-BINDING TRANSCRIPTIONAL ACTIVATOR DEVR_DOSR"/>
    <property type="match status" value="1"/>
</dbReference>
<dbReference type="CDD" id="cd06170">
    <property type="entry name" value="LuxR_C_like"/>
    <property type="match status" value="1"/>
</dbReference>
<dbReference type="PRINTS" id="PR00038">
    <property type="entry name" value="HTHLUXR"/>
</dbReference>
<dbReference type="InterPro" id="IPR036388">
    <property type="entry name" value="WH-like_DNA-bd_sf"/>
</dbReference>
<dbReference type="Gene3D" id="1.25.40.10">
    <property type="entry name" value="Tetratricopeptide repeat domain"/>
    <property type="match status" value="1"/>
</dbReference>
<dbReference type="InterPro" id="IPR027417">
    <property type="entry name" value="P-loop_NTPase"/>
</dbReference>
<proteinExistence type="predicted"/>
<comment type="caution">
    <text evidence="5">The sequence shown here is derived from an EMBL/GenBank/DDBJ whole genome shotgun (WGS) entry which is preliminary data.</text>
</comment>
<dbReference type="PROSITE" id="PS50043">
    <property type="entry name" value="HTH_LUXR_2"/>
    <property type="match status" value="1"/>
</dbReference>
<organism evidence="5 6">
    <name type="scientific">Reinekea marina</name>
    <dbReference type="NCBI Taxonomy" id="1310421"/>
    <lineage>
        <taxon>Bacteria</taxon>
        <taxon>Pseudomonadati</taxon>
        <taxon>Pseudomonadota</taxon>
        <taxon>Gammaproteobacteria</taxon>
        <taxon>Oceanospirillales</taxon>
        <taxon>Saccharospirillaceae</taxon>
        <taxon>Reinekea</taxon>
    </lineage>
</organism>
<dbReference type="PROSITE" id="PS00622">
    <property type="entry name" value="HTH_LUXR_1"/>
    <property type="match status" value="1"/>
</dbReference>
<dbReference type="Pfam" id="PF00196">
    <property type="entry name" value="GerE"/>
    <property type="match status" value="1"/>
</dbReference>
<evidence type="ECO:0000256" key="3">
    <source>
        <dbReference type="ARBA" id="ARBA00023163"/>
    </source>
</evidence>
<dbReference type="Gene3D" id="1.10.10.10">
    <property type="entry name" value="Winged helix-like DNA-binding domain superfamily/Winged helix DNA-binding domain"/>
    <property type="match status" value="1"/>
</dbReference>
<dbReference type="EMBL" id="JBHRYN010000007">
    <property type="protein sequence ID" value="MFC3700799.1"/>
    <property type="molecule type" value="Genomic_DNA"/>
</dbReference>
<dbReference type="Pfam" id="PF25873">
    <property type="entry name" value="WHD_MalT"/>
    <property type="match status" value="1"/>
</dbReference>
<dbReference type="SMART" id="SM00421">
    <property type="entry name" value="HTH_LUXR"/>
    <property type="match status" value="1"/>
</dbReference>
<dbReference type="Gene3D" id="3.40.50.300">
    <property type="entry name" value="P-loop containing nucleotide triphosphate hydrolases"/>
    <property type="match status" value="1"/>
</dbReference>
<keyword evidence="3" id="KW-0804">Transcription</keyword>
<accession>A0ABV7WPN2</accession>